<dbReference type="KEGG" id="cint:HZF06_12315"/>
<evidence type="ECO:0000313" key="2">
    <source>
        <dbReference type="EMBL" id="QLY77889.1"/>
    </source>
</evidence>
<gene>
    <name evidence="2" type="ORF">HZF06_12315</name>
</gene>
<dbReference type="RefSeq" id="WP_181600374.1">
    <property type="nucleotide sequence ID" value="NZ_CP059378.1"/>
</dbReference>
<proteinExistence type="predicted"/>
<keyword evidence="1" id="KW-0472">Membrane</keyword>
<dbReference type="EMBL" id="CP059378">
    <property type="protein sequence ID" value="QLY77889.1"/>
    <property type="molecule type" value="Genomic_DNA"/>
</dbReference>
<evidence type="ECO:0000313" key="3">
    <source>
        <dbReference type="Proteomes" id="UP000512286"/>
    </source>
</evidence>
<evidence type="ECO:0000256" key="1">
    <source>
        <dbReference type="SAM" id="Phobius"/>
    </source>
</evidence>
<organism evidence="2 3">
    <name type="scientific">Clostridium intestinale</name>
    <dbReference type="NCBI Taxonomy" id="36845"/>
    <lineage>
        <taxon>Bacteria</taxon>
        <taxon>Bacillati</taxon>
        <taxon>Bacillota</taxon>
        <taxon>Clostridia</taxon>
        <taxon>Eubacteriales</taxon>
        <taxon>Clostridiaceae</taxon>
        <taxon>Clostridium</taxon>
    </lineage>
</organism>
<dbReference type="AlphaFoldDB" id="A0A7D6VNC3"/>
<keyword evidence="1" id="KW-1133">Transmembrane helix</keyword>
<sequence length="155" mass="18200">MKRKYHYLILGVLSLIILVVLFNIIRNNSPKKTINNQLAEEINLSSLNTKDIIFKENGVYLQYLDNHNLDKPKEMYFILNGSIVNLECEAPFYSNVDIKTSENEIQIYFDEEIKKYPQGKYPDHKLIFKITPDKKYEYIKVFKNGQESHFDSVGA</sequence>
<reference evidence="2 3" key="1">
    <citation type="submission" date="2020-07" db="EMBL/GenBank/DDBJ databases">
        <title>Electron transfer.</title>
        <authorList>
            <person name="Huang L."/>
            <person name="Liu X."/>
            <person name="Zhou S."/>
        </authorList>
    </citation>
    <scope>NUCLEOTIDE SEQUENCE [LARGE SCALE GENOMIC DNA]</scope>
    <source>
        <strain evidence="2 3">Lx1</strain>
    </source>
</reference>
<feature type="transmembrane region" description="Helical" evidence="1">
    <location>
        <begin position="7"/>
        <end position="25"/>
    </location>
</feature>
<name>A0A7D6VNC3_9CLOT</name>
<protein>
    <submittedName>
        <fullName evidence="2">Uncharacterized protein</fullName>
    </submittedName>
</protein>
<keyword evidence="1" id="KW-0812">Transmembrane</keyword>
<accession>A0A7D6VNC3</accession>
<dbReference type="Proteomes" id="UP000512286">
    <property type="component" value="Chromosome"/>
</dbReference>